<dbReference type="PANTHER" id="PTHR42899:SF1">
    <property type="entry name" value="SPERMATOGENESIS-ASSOCIATED PROTEIN 20"/>
    <property type="match status" value="1"/>
</dbReference>
<dbReference type="OrthoDB" id="9762614at2"/>
<dbReference type="InterPro" id="IPR008928">
    <property type="entry name" value="6-hairpin_glycosidase_sf"/>
</dbReference>
<protein>
    <submittedName>
        <fullName evidence="2">Thioredoxin domain-containing protein</fullName>
    </submittedName>
</protein>
<sequence length="727" mass="76412">MGQRIASSASAYLRQHAHQPVDWWPYGDEAFAEAAARDVPVFLSIGYAACHWCHVMAGESFDDPVLAQYLNDNFVPIKIDREEHPAVDEAYMAVTQTLTGAGGWPMSVFTLPDGRGIHAGTYFPPTPRPGTPSFGQVLEAVTDAWVNRRDQLELQATTLAEHLAAVAAGQSKMFSRPLPLPTSSAGAGLEPLVSAAVHKLASLADPSGGFSLAPKFPPSAVLDFLLRAGLGLGPAAVQATKLATDTLETMALGALADHIGGGFVRYCVDPGWKIPHFEKMLYDNAQLLGLYARAAVQLPDPDIAKLSRVSALGIYRWLKEDMLLASGGFASSLDADAVMPDGSHHEGATYVFSRTEVTRVLGPPSTGVFWSLWDGAALPAEAGARTILEADEVPMTIAFSRTPDIHQWPELSRSLEALGVARAQRVQPERDEKVVAGWNGLAIASLAEASVLLRTPEMLQLALTAATYLQAVHWVPASGDTEAVLHRISHQGTASTSTEAVLEDYAAVALGFEKLGVATGDTTWFARADAVLDRAVELFLVDGKPRDSAANDPRVKATRGGATSAEALDDAVPAGTSLLAAALLDRAGRMQLAADGQGNGFARSEEDLELVRVLLGFVPALAERAPHAVGSALGVAVRFVHGSSTELVVSGGTGEKRAAAVRLGMLAGVAQLGNGGGKLLMNAYPAGPKGQLRLYVCRGGVCHAPVSDLASLAALIVPGISRSLLGH</sequence>
<dbReference type="Proteomes" id="UP000323856">
    <property type="component" value="Unassembled WGS sequence"/>
</dbReference>
<evidence type="ECO:0000259" key="1">
    <source>
        <dbReference type="Pfam" id="PF03190"/>
    </source>
</evidence>
<comment type="caution">
    <text evidence="2">The sequence shown here is derived from an EMBL/GenBank/DDBJ whole genome shotgun (WGS) entry which is preliminary data.</text>
</comment>
<dbReference type="CDD" id="cd02955">
    <property type="entry name" value="SSP411"/>
    <property type="match status" value="1"/>
</dbReference>
<dbReference type="AlphaFoldDB" id="A0A5B0E313"/>
<accession>A0A5B0E313</accession>
<dbReference type="PANTHER" id="PTHR42899">
    <property type="entry name" value="SPERMATOGENESIS-ASSOCIATED PROTEIN 20"/>
    <property type="match status" value="1"/>
</dbReference>
<feature type="domain" description="Spermatogenesis-associated protein 20-like TRX" evidence="1">
    <location>
        <begin position="4"/>
        <end position="163"/>
    </location>
</feature>
<name>A0A5B0E313_9MICC</name>
<dbReference type="InterPro" id="IPR024705">
    <property type="entry name" value="Ssp411"/>
</dbReference>
<dbReference type="InterPro" id="IPR036249">
    <property type="entry name" value="Thioredoxin-like_sf"/>
</dbReference>
<dbReference type="InterPro" id="IPR004879">
    <property type="entry name" value="Ssp411-like_TRX"/>
</dbReference>
<dbReference type="RefSeq" id="WP_149620753.1">
    <property type="nucleotide sequence ID" value="NZ_VOBL01000025.1"/>
</dbReference>
<proteinExistence type="predicted"/>
<dbReference type="SUPFAM" id="SSF48208">
    <property type="entry name" value="Six-hairpin glycosidases"/>
    <property type="match status" value="1"/>
</dbReference>
<dbReference type="PIRSF" id="PIRSF006402">
    <property type="entry name" value="UCP006402_thioredoxin"/>
    <property type="match status" value="1"/>
</dbReference>
<organism evidence="2 3">
    <name type="scientific">Paeniglutamicibacter gangotriensis</name>
    <dbReference type="NCBI Taxonomy" id="254787"/>
    <lineage>
        <taxon>Bacteria</taxon>
        <taxon>Bacillati</taxon>
        <taxon>Actinomycetota</taxon>
        <taxon>Actinomycetes</taxon>
        <taxon>Micrococcales</taxon>
        <taxon>Micrococcaceae</taxon>
        <taxon>Paeniglutamicibacter</taxon>
    </lineage>
</organism>
<dbReference type="Gene3D" id="3.40.30.10">
    <property type="entry name" value="Glutaredoxin"/>
    <property type="match status" value="1"/>
</dbReference>
<dbReference type="Pfam" id="PF03190">
    <property type="entry name" value="Thioredox_DsbH"/>
    <property type="match status" value="1"/>
</dbReference>
<gene>
    <name evidence="2" type="ORF">FQ154_17890</name>
</gene>
<dbReference type="SUPFAM" id="SSF52833">
    <property type="entry name" value="Thioredoxin-like"/>
    <property type="match status" value="1"/>
</dbReference>
<evidence type="ECO:0000313" key="3">
    <source>
        <dbReference type="Proteomes" id="UP000323856"/>
    </source>
</evidence>
<dbReference type="GO" id="GO:0005975">
    <property type="term" value="P:carbohydrate metabolic process"/>
    <property type="evidence" value="ECO:0007669"/>
    <property type="project" value="InterPro"/>
</dbReference>
<evidence type="ECO:0000313" key="2">
    <source>
        <dbReference type="EMBL" id="KAA0973477.1"/>
    </source>
</evidence>
<reference evidence="2 3" key="1">
    <citation type="submission" date="2019-07" db="EMBL/GenBank/DDBJ databases">
        <title>Analysis of the biochemical properties, biological activity and biotechnological potential of siderophores and biosurfactants produced by Antarctic psychrotolerant bacteria.</title>
        <authorList>
            <person name="Styczynski M."/>
            <person name="Krucon T."/>
            <person name="Decewicz P."/>
            <person name="Dziewit L."/>
        </authorList>
    </citation>
    <scope>NUCLEOTIDE SEQUENCE [LARGE SCALE GENOMIC DNA]</scope>
    <source>
        <strain evidence="2 3">ANT_H27</strain>
    </source>
</reference>
<dbReference type="EMBL" id="VOBL01000025">
    <property type="protein sequence ID" value="KAA0973477.1"/>
    <property type="molecule type" value="Genomic_DNA"/>
</dbReference>